<dbReference type="EMBL" id="JAKEVZ010000026">
    <property type="protein sequence ID" value="MCF1753292.1"/>
    <property type="molecule type" value="Genomic_DNA"/>
</dbReference>
<keyword evidence="1" id="KW-0472">Membrane</keyword>
<sequence>MKTFSLLHVPMLDRRWRKLAFLFFPVSVLLVIAMAILRTGIDPDQAAEIIYLGWACGLTLLNLSKEKVEDEMIKTFRLQAFHTGFFWLMCGLVAVLIVNYFRFGSIHAEAISAGMVLFLLNLYVWAAFEYQKWRSNEQNPS</sequence>
<accession>A0ABS9BZT7</accession>
<feature type="transmembrane region" description="Helical" evidence="1">
    <location>
        <begin position="47"/>
        <end position="64"/>
    </location>
</feature>
<keyword evidence="1" id="KW-0812">Transmembrane</keyword>
<comment type="caution">
    <text evidence="2">The sequence shown here is derived from an EMBL/GenBank/DDBJ whole genome shotgun (WGS) entry which is preliminary data.</text>
</comment>
<evidence type="ECO:0000256" key="1">
    <source>
        <dbReference type="SAM" id="Phobius"/>
    </source>
</evidence>
<proteinExistence type="predicted"/>
<evidence type="ECO:0000313" key="2">
    <source>
        <dbReference type="EMBL" id="MCF1753292.1"/>
    </source>
</evidence>
<dbReference type="RefSeq" id="WP_234863096.1">
    <property type="nucleotide sequence ID" value="NZ_JAKEVZ010000026.1"/>
</dbReference>
<feature type="transmembrane region" description="Helical" evidence="1">
    <location>
        <begin position="85"/>
        <end position="104"/>
    </location>
</feature>
<feature type="transmembrane region" description="Helical" evidence="1">
    <location>
        <begin position="110"/>
        <end position="128"/>
    </location>
</feature>
<gene>
    <name evidence="2" type="ORF">L0U89_19685</name>
</gene>
<evidence type="ECO:0000313" key="3">
    <source>
        <dbReference type="Proteomes" id="UP001201449"/>
    </source>
</evidence>
<name>A0ABS9BZT7_9BACT</name>
<keyword evidence="1" id="KW-1133">Transmembrane helix</keyword>
<reference evidence="2 3" key="1">
    <citation type="submission" date="2022-01" db="EMBL/GenBank/DDBJ databases">
        <title>Mariniradius saccharolyticus sp. nov., isolated from sediment of a river.</title>
        <authorList>
            <person name="Liu H."/>
        </authorList>
    </citation>
    <scope>NUCLEOTIDE SEQUENCE [LARGE SCALE GENOMIC DNA]</scope>
    <source>
        <strain evidence="2 3">RY-2</strain>
    </source>
</reference>
<protein>
    <submittedName>
        <fullName evidence="2">Uncharacterized protein</fullName>
    </submittedName>
</protein>
<organism evidence="2 3">
    <name type="scientific">Mariniradius sediminis</name>
    <dbReference type="NCBI Taxonomy" id="2909237"/>
    <lineage>
        <taxon>Bacteria</taxon>
        <taxon>Pseudomonadati</taxon>
        <taxon>Bacteroidota</taxon>
        <taxon>Cytophagia</taxon>
        <taxon>Cytophagales</taxon>
        <taxon>Cyclobacteriaceae</taxon>
        <taxon>Mariniradius</taxon>
    </lineage>
</organism>
<feature type="transmembrane region" description="Helical" evidence="1">
    <location>
        <begin position="21"/>
        <end position="41"/>
    </location>
</feature>
<dbReference type="Proteomes" id="UP001201449">
    <property type="component" value="Unassembled WGS sequence"/>
</dbReference>
<keyword evidence="3" id="KW-1185">Reference proteome</keyword>